<dbReference type="OrthoDB" id="189770at2759"/>
<dbReference type="PANTHER" id="PTHR28348">
    <property type="entry name" value="UPF0193 PROTEIN EVG1"/>
    <property type="match status" value="1"/>
</dbReference>
<accession>A0A813P2F5</accession>
<protein>
    <submittedName>
        <fullName evidence="1">Uncharacterized protein</fullName>
    </submittedName>
</protein>
<evidence type="ECO:0000313" key="1">
    <source>
        <dbReference type="EMBL" id="CAF0748071.1"/>
    </source>
</evidence>
<sequence>MNSQKVQGGGLWNSTRPNISSETQNLLKVMMQESKLTNFQKRTLSNHVKSGTSLPTRVAPSFSIVDKKPEIPKPKRKTVDPREHKNGLRKLEEIVNSGAYEKSDYKPTLRKAITDDDKEKLSKIMAYGKDAAKWPQIKNVPQEEVDYESEPEPDRFDELQDEIKERVEFLETMTKLGKRKEYQAMIMTEISQKIREMELLDKTRIKELEELKRLRNNI</sequence>
<dbReference type="Pfam" id="PF05250">
    <property type="entry name" value="UPF0193"/>
    <property type="match status" value="1"/>
</dbReference>
<dbReference type="PANTHER" id="PTHR28348:SF1">
    <property type="entry name" value="UPF0193 PROTEIN EVG1"/>
    <property type="match status" value="1"/>
</dbReference>
<dbReference type="InterPro" id="IPR007914">
    <property type="entry name" value="UPF0193"/>
</dbReference>
<evidence type="ECO:0000313" key="2">
    <source>
        <dbReference type="Proteomes" id="UP000663879"/>
    </source>
</evidence>
<keyword evidence="2" id="KW-1185">Reference proteome</keyword>
<proteinExistence type="predicted"/>
<organism evidence="1 2">
    <name type="scientific">Brachionus calyciflorus</name>
    <dbReference type="NCBI Taxonomy" id="104777"/>
    <lineage>
        <taxon>Eukaryota</taxon>
        <taxon>Metazoa</taxon>
        <taxon>Spiralia</taxon>
        <taxon>Gnathifera</taxon>
        <taxon>Rotifera</taxon>
        <taxon>Eurotatoria</taxon>
        <taxon>Monogononta</taxon>
        <taxon>Pseudotrocha</taxon>
        <taxon>Ploima</taxon>
        <taxon>Brachionidae</taxon>
        <taxon>Brachionus</taxon>
    </lineage>
</organism>
<dbReference type="EMBL" id="CAJNOC010000344">
    <property type="protein sequence ID" value="CAF0748071.1"/>
    <property type="molecule type" value="Genomic_DNA"/>
</dbReference>
<reference evidence="1" key="1">
    <citation type="submission" date="2021-02" db="EMBL/GenBank/DDBJ databases">
        <authorList>
            <person name="Nowell W R."/>
        </authorList>
    </citation>
    <scope>NUCLEOTIDE SEQUENCE</scope>
    <source>
        <strain evidence="1">Ploen Becks lab</strain>
    </source>
</reference>
<dbReference type="AlphaFoldDB" id="A0A813P2F5"/>
<comment type="caution">
    <text evidence="1">The sequence shown here is derived from an EMBL/GenBank/DDBJ whole genome shotgun (WGS) entry which is preliminary data.</text>
</comment>
<gene>
    <name evidence="1" type="ORF">OXX778_LOCUS3764</name>
</gene>
<name>A0A813P2F5_9BILA</name>
<dbReference type="Proteomes" id="UP000663879">
    <property type="component" value="Unassembled WGS sequence"/>
</dbReference>